<name>A0ABW1ZGZ7_9DEIO</name>
<keyword evidence="1" id="KW-0732">Signal</keyword>
<gene>
    <name evidence="2" type="ORF">ACFP90_07020</name>
</gene>
<sequence length="274" mass="28901">MRLWFLALLCCLLGSFARADLSVTTPLVRLLPLRAGMQHEGRITFQNTSALPLTVRVAQADFHLSVDQGAQLSAPGSTPQSNAPWVTVDNRPYTLAAGESVTVPFRVQVPADAPNGSRWSAILVEANLPTVPVNTPDGAKTNVSVQVVRTYVTSVVTVLGETGAGAVLLDFARPTLALDTRTVEGKPQPAHTLNVEFLNAGVQATTALLTAQVFSGGKPVAQAELDQMLALPGEGRVTKFSLPLLPPGDYEVVLLADAGGDDVFGARFALTVRP</sequence>
<dbReference type="EMBL" id="JBHSWB010000001">
    <property type="protein sequence ID" value="MFC6660136.1"/>
    <property type="molecule type" value="Genomic_DNA"/>
</dbReference>
<reference evidence="3" key="1">
    <citation type="journal article" date="2019" name="Int. J. Syst. Evol. Microbiol.">
        <title>The Global Catalogue of Microorganisms (GCM) 10K type strain sequencing project: providing services to taxonomists for standard genome sequencing and annotation.</title>
        <authorList>
            <consortium name="The Broad Institute Genomics Platform"/>
            <consortium name="The Broad Institute Genome Sequencing Center for Infectious Disease"/>
            <person name="Wu L."/>
            <person name="Ma J."/>
        </authorList>
    </citation>
    <scope>NUCLEOTIDE SEQUENCE [LARGE SCALE GENOMIC DNA]</scope>
    <source>
        <strain evidence="3">CCUG 63830</strain>
    </source>
</reference>
<organism evidence="2 3">
    <name type="scientific">Deinococcus multiflagellatus</name>
    <dbReference type="NCBI Taxonomy" id="1656887"/>
    <lineage>
        <taxon>Bacteria</taxon>
        <taxon>Thermotogati</taxon>
        <taxon>Deinococcota</taxon>
        <taxon>Deinococci</taxon>
        <taxon>Deinococcales</taxon>
        <taxon>Deinococcaceae</taxon>
        <taxon>Deinococcus</taxon>
    </lineage>
</organism>
<proteinExistence type="predicted"/>
<evidence type="ECO:0000313" key="2">
    <source>
        <dbReference type="EMBL" id="MFC6660136.1"/>
    </source>
</evidence>
<protein>
    <submittedName>
        <fullName evidence="2">DUF916 domain-containing protein</fullName>
    </submittedName>
</protein>
<accession>A0ABW1ZGZ7</accession>
<evidence type="ECO:0000313" key="3">
    <source>
        <dbReference type="Proteomes" id="UP001596317"/>
    </source>
</evidence>
<feature type="chain" id="PRO_5046911469" evidence="1">
    <location>
        <begin position="20"/>
        <end position="274"/>
    </location>
</feature>
<evidence type="ECO:0000256" key="1">
    <source>
        <dbReference type="SAM" id="SignalP"/>
    </source>
</evidence>
<comment type="caution">
    <text evidence="2">The sequence shown here is derived from an EMBL/GenBank/DDBJ whole genome shotgun (WGS) entry which is preliminary data.</text>
</comment>
<feature type="signal peptide" evidence="1">
    <location>
        <begin position="1"/>
        <end position="19"/>
    </location>
</feature>
<dbReference type="RefSeq" id="WP_224607856.1">
    <property type="nucleotide sequence ID" value="NZ_JAIQXV010000007.1"/>
</dbReference>
<dbReference type="Proteomes" id="UP001596317">
    <property type="component" value="Unassembled WGS sequence"/>
</dbReference>
<keyword evidence="3" id="KW-1185">Reference proteome</keyword>